<reference evidence="2" key="1">
    <citation type="submission" date="2016-04" db="EMBL/GenBank/DDBJ databases">
        <authorList>
            <person name="Evans L.H."/>
            <person name="Alamgir A."/>
            <person name="Owens N."/>
            <person name="Weber N.D."/>
            <person name="Virtaneva K."/>
            <person name="Barbian K."/>
            <person name="Babar A."/>
            <person name="Rosenke K."/>
        </authorList>
    </citation>
    <scope>NUCLEOTIDE SEQUENCE</scope>
    <source>
        <strain evidence="2">92-2</strain>
    </source>
</reference>
<dbReference type="SUPFAM" id="SSF52833">
    <property type="entry name" value="Thioredoxin-like"/>
    <property type="match status" value="1"/>
</dbReference>
<evidence type="ECO:0000313" key="2">
    <source>
        <dbReference type="EMBL" id="SBV93536.1"/>
    </source>
</evidence>
<organism evidence="2">
    <name type="scientific">uncultured Desulfovibrio sp</name>
    <dbReference type="NCBI Taxonomy" id="167968"/>
    <lineage>
        <taxon>Bacteria</taxon>
        <taxon>Pseudomonadati</taxon>
        <taxon>Thermodesulfobacteriota</taxon>
        <taxon>Desulfovibrionia</taxon>
        <taxon>Desulfovibrionales</taxon>
        <taxon>Desulfovibrionaceae</taxon>
        <taxon>Desulfovibrio</taxon>
        <taxon>environmental samples</taxon>
    </lineage>
</organism>
<dbReference type="EMBL" id="FLUP01000001">
    <property type="protein sequence ID" value="SBV93536.1"/>
    <property type="molecule type" value="Genomic_DNA"/>
</dbReference>
<sequence length="106" mass="12013">MLAIDRDSFEQEVLQSSEPVVVEFWGEQCSVCVAMMPEVEDLAKSFEGRVKFCKIPIAGSRRLCIELKIMTVPVFLFYKNGELVDRVANQDLSVENIRAKAESLLK</sequence>
<dbReference type="InterPro" id="IPR013766">
    <property type="entry name" value="Thioredoxin_domain"/>
</dbReference>
<dbReference type="Gene3D" id="3.40.30.10">
    <property type="entry name" value="Glutaredoxin"/>
    <property type="match status" value="1"/>
</dbReference>
<evidence type="ECO:0000259" key="1">
    <source>
        <dbReference type="PROSITE" id="PS51352"/>
    </source>
</evidence>
<dbReference type="AlphaFoldDB" id="A0A212J237"/>
<accession>A0A212J237</accession>
<proteinExistence type="predicted"/>
<dbReference type="GO" id="GO:0005737">
    <property type="term" value="C:cytoplasm"/>
    <property type="evidence" value="ECO:0007669"/>
    <property type="project" value="TreeGrafter"/>
</dbReference>
<dbReference type="PANTHER" id="PTHR45663:SF11">
    <property type="entry name" value="GEO12009P1"/>
    <property type="match status" value="1"/>
</dbReference>
<protein>
    <submittedName>
        <fullName evidence="2">Thioredoxin</fullName>
    </submittedName>
</protein>
<dbReference type="CDD" id="cd02947">
    <property type="entry name" value="TRX_family"/>
    <property type="match status" value="1"/>
</dbReference>
<feature type="domain" description="Thioredoxin" evidence="1">
    <location>
        <begin position="1"/>
        <end position="106"/>
    </location>
</feature>
<name>A0A212J237_9BACT</name>
<gene>
    <name evidence="2" type="primary">trxA</name>
    <name evidence="2" type="ORF">KM92DES2_10415</name>
</gene>
<dbReference type="RefSeq" id="WP_227117629.1">
    <property type="nucleotide sequence ID" value="NZ_LT598928.1"/>
</dbReference>
<dbReference type="PANTHER" id="PTHR45663">
    <property type="entry name" value="GEO12009P1"/>
    <property type="match status" value="1"/>
</dbReference>
<dbReference type="PROSITE" id="PS51352">
    <property type="entry name" value="THIOREDOXIN_2"/>
    <property type="match status" value="1"/>
</dbReference>
<dbReference type="GO" id="GO:0015035">
    <property type="term" value="F:protein-disulfide reductase activity"/>
    <property type="evidence" value="ECO:0007669"/>
    <property type="project" value="TreeGrafter"/>
</dbReference>
<dbReference type="InterPro" id="IPR036249">
    <property type="entry name" value="Thioredoxin-like_sf"/>
</dbReference>
<dbReference type="Pfam" id="PF00085">
    <property type="entry name" value="Thioredoxin"/>
    <property type="match status" value="1"/>
</dbReference>